<dbReference type="AlphaFoldDB" id="A0AAE0SJ24"/>
<proteinExistence type="predicted"/>
<evidence type="ECO:0000313" key="3">
    <source>
        <dbReference type="Proteomes" id="UP001195483"/>
    </source>
</evidence>
<reference evidence="2" key="3">
    <citation type="submission" date="2023-05" db="EMBL/GenBank/DDBJ databases">
        <authorList>
            <person name="Smith C.H."/>
        </authorList>
    </citation>
    <scope>NUCLEOTIDE SEQUENCE</scope>
    <source>
        <strain evidence="2">CHS0354</strain>
        <tissue evidence="2">Mantle</tissue>
    </source>
</reference>
<gene>
    <name evidence="2" type="ORF">CHS0354_004122</name>
</gene>
<sequence length="285" mass="32451">MGNSSSNCLNVKQKSKPELNIWSRILQIFKRLKKSKATIITDALTEIEQEEKLDCTVKQCVEADKQTESDMKVLIRLINVNEKIKEELENDLDTSTSKTATEKTDVLRLMQKLENASRGNPPQTSNPYGLNSTAVTRPFWQETPLPSEKELELIDIKSEGHMPATNSKKKQRPKAAKGFRKAPQSFTNAAFPAFVKDSEKDIVEFPGNIRDRRLRPKAAKGVRTPMTFLPENAFEMNLPGAVLSTEFVKPKNRSERNQTDKCLLEWIRRCEETERNKSKGKGKQE</sequence>
<dbReference type="EMBL" id="JAEAOA010000316">
    <property type="protein sequence ID" value="KAK3592896.1"/>
    <property type="molecule type" value="Genomic_DNA"/>
</dbReference>
<reference evidence="2" key="2">
    <citation type="journal article" date="2021" name="Genome Biol. Evol.">
        <title>Developing a high-quality reference genome for a parasitic bivalve with doubly uniparental inheritance (Bivalvia: Unionida).</title>
        <authorList>
            <person name="Smith C.H."/>
        </authorList>
    </citation>
    <scope>NUCLEOTIDE SEQUENCE</scope>
    <source>
        <strain evidence="2">CHS0354</strain>
        <tissue evidence="2">Mantle</tissue>
    </source>
</reference>
<keyword evidence="3" id="KW-1185">Reference proteome</keyword>
<evidence type="ECO:0000256" key="1">
    <source>
        <dbReference type="SAM" id="MobiDB-lite"/>
    </source>
</evidence>
<feature type="region of interest" description="Disordered" evidence="1">
    <location>
        <begin position="160"/>
        <end position="182"/>
    </location>
</feature>
<accession>A0AAE0SJ24</accession>
<name>A0AAE0SJ24_9BIVA</name>
<dbReference type="Proteomes" id="UP001195483">
    <property type="component" value="Unassembled WGS sequence"/>
</dbReference>
<organism evidence="2 3">
    <name type="scientific">Potamilus streckersoni</name>
    <dbReference type="NCBI Taxonomy" id="2493646"/>
    <lineage>
        <taxon>Eukaryota</taxon>
        <taxon>Metazoa</taxon>
        <taxon>Spiralia</taxon>
        <taxon>Lophotrochozoa</taxon>
        <taxon>Mollusca</taxon>
        <taxon>Bivalvia</taxon>
        <taxon>Autobranchia</taxon>
        <taxon>Heteroconchia</taxon>
        <taxon>Palaeoheterodonta</taxon>
        <taxon>Unionida</taxon>
        <taxon>Unionoidea</taxon>
        <taxon>Unionidae</taxon>
        <taxon>Ambleminae</taxon>
        <taxon>Lampsilini</taxon>
        <taxon>Potamilus</taxon>
    </lineage>
</organism>
<comment type="caution">
    <text evidence="2">The sequence shown here is derived from an EMBL/GenBank/DDBJ whole genome shotgun (WGS) entry which is preliminary data.</text>
</comment>
<reference evidence="2" key="1">
    <citation type="journal article" date="2021" name="Genome Biol. Evol.">
        <title>A High-Quality Reference Genome for a Parasitic Bivalve with Doubly Uniparental Inheritance (Bivalvia: Unionida).</title>
        <authorList>
            <person name="Smith C.H."/>
        </authorList>
    </citation>
    <scope>NUCLEOTIDE SEQUENCE</scope>
    <source>
        <strain evidence="2">CHS0354</strain>
    </source>
</reference>
<evidence type="ECO:0000313" key="2">
    <source>
        <dbReference type="EMBL" id="KAK3592896.1"/>
    </source>
</evidence>
<feature type="compositionally biased region" description="Basic residues" evidence="1">
    <location>
        <begin position="167"/>
        <end position="180"/>
    </location>
</feature>
<protein>
    <submittedName>
        <fullName evidence="2">Uncharacterized protein</fullName>
    </submittedName>
</protein>